<proteinExistence type="predicted"/>
<feature type="coiled-coil region" evidence="1">
    <location>
        <begin position="36"/>
        <end position="63"/>
    </location>
</feature>
<evidence type="ECO:0000313" key="3">
    <source>
        <dbReference type="EMBL" id="PKY89691.1"/>
    </source>
</evidence>
<name>A0A2I1K239_9LACT</name>
<keyword evidence="2" id="KW-0812">Transmembrane</keyword>
<feature type="coiled-coil region" evidence="1">
    <location>
        <begin position="97"/>
        <end position="124"/>
    </location>
</feature>
<keyword evidence="2" id="KW-1133">Transmembrane helix</keyword>
<accession>A0A2I1K239</accession>
<evidence type="ECO:0000313" key="4">
    <source>
        <dbReference type="Proteomes" id="UP000234384"/>
    </source>
</evidence>
<dbReference type="EMBL" id="PKHE01000005">
    <property type="protein sequence ID" value="PKY89691.1"/>
    <property type="molecule type" value="Genomic_DNA"/>
</dbReference>
<dbReference type="AlphaFoldDB" id="A0A2I1K239"/>
<reference evidence="3 4" key="1">
    <citation type="submission" date="2017-12" db="EMBL/GenBank/DDBJ databases">
        <title>Phylogenetic diversity of female urinary microbiome.</title>
        <authorList>
            <person name="Thomas-White K."/>
            <person name="Wolfe A.J."/>
        </authorList>
    </citation>
    <scope>NUCLEOTIDE SEQUENCE [LARGE SCALE GENOMIC DNA]</scope>
    <source>
        <strain evidence="3 4">UMB0898</strain>
    </source>
</reference>
<sequence>MIYDSLVEYLTLVAGIVSPLVLILGFGYQYFIKPWEKRKAKEAEKAQQERLAQEKNYQDKMLEIARRQIEPIHAVLEEIKEITVDSEYDRKHLNKVTKQNSKRIEKAEDKLDDHAERLIVLEARSDSGSQEVIYKEKYGNIKETK</sequence>
<dbReference type="RefSeq" id="WP_101954011.1">
    <property type="nucleotide sequence ID" value="NZ_PKHE01000005.1"/>
</dbReference>
<keyword evidence="2" id="KW-0472">Membrane</keyword>
<organism evidence="3 4">
    <name type="scientific">Falseniella ignava</name>
    <dbReference type="NCBI Taxonomy" id="137730"/>
    <lineage>
        <taxon>Bacteria</taxon>
        <taxon>Bacillati</taxon>
        <taxon>Bacillota</taxon>
        <taxon>Bacilli</taxon>
        <taxon>Lactobacillales</taxon>
        <taxon>Aerococcaceae</taxon>
        <taxon>Falseniella</taxon>
    </lineage>
</organism>
<dbReference type="OrthoDB" id="9959621at2"/>
<evidence type="ECO:0000256" key="2">
    <source>
        <dbReference type="SAM" id="Phobius"/>
    </source>
</evidence>
<keyword evidence="1" id="KW-0175">Coiled coil</keyword>
<comment type="caution">
    <text evidence="3">The sequence shown here is derived from an EMBL/GenBank/DDBJ whole genome shotgun (WGS) entry which is preliminary data.</text>
</comment>
<protein>
    <submittedName>
        <fullName evidence="3">Uncharacterized protein</fullName>
    </submittedName>
</protein>
<evidence type="ECO:0000256" key="1">
    <source>
        <dbReference type="SAM" id="Coils"/>
    </source>
</evidence>
<gene>
    <name evidence="3" type="ORF">CYJ57_02995</name>
</gene>
<feature type="transmembrane region" description="Helical" evidence="2">
    <location>
        <begin position="6"/>
        <end position="31"/>
    </location>
</feature>
<dbReference type="Proteomes" id="UP000234384">
    <property type="component" value="Unassembled WGS sequence"/>
</dbReference>